<keyword evidence="2" id="KW-0812">Transmembrane</keyword>
<evidence type="ECO:0000256" key="2">
    <source>
        <dbReference type="SAM" id="Phobius"/>
    </source>
</evidence>
<feature type="transmembrane region" description="Helical" evidence="2">
    <location>
        <begin position="73"/>
        <end position="96"/>
    </location>
</feature>
<accession>A0ABV1DWS4</accession>
<dbReference type="RefSeq" id="WP_349217732.1">
    <property type="nucleotide sequence ID" value="NZ_JBBMFD010000001.1"/>
</dbReference>
<proteinExistence type="predicted"/>
<reference evidence="3 4" key="1">
    <citation type="submission" date="2024-03" db="EMBL/GenBank/DDBJ databases">
        <title>Human intestinal bacterial collection.</title>
        <authorList>
            <person name="Pauvert C."/>
            <person name="Hitch T.C.A."/>
            <person name="Clavel T."/>
        </authorList>
    </citation>
    <scope>NUCLEOTIDE SEQUENCE [LARGE SCALE GENOMIC DNA]</scope>
    <source>
        <strain evidence="3 4">CLA-JM-H44</strain>
    </source>
</reference>
<feature type="transmembrane region" description="Helical" evidence="2">
    <location>
        <begin position="41"/>
        <end position="67"/>
    </location>
</feature>
<keyword evidence="2" id="KW-0472">Membrane</keyword>
<name>A0ABV1DWS4_9FIRM</name>
<evidence type="ECO:0000256" key="1">
    <source>
        <dbReference type="SAM" id="MobiDB-lite"/>
    </source>
</evidence>
<feature type="compositionally biased region" description="Acidic residues" evidence="1">
    <location>
        <begin position="286"/>
        <end position="302"/>
    </location>
</feature>
<dbReference type="EMBL" id="JBBMFD010000001">
    <property type="protein sequence ID" value="MEQ2439474.1"/>
    <property type="molecule type" value="Genomic_DNA"/>
</dbReference>
<sequence length="318" mass="36300">MAGFFGLLDYNKPGKGVEKGGPQKQPFFVFFEVLFRKFWKLVLLNLIYCLFWMPIPIVGLLLTLYAFPQPQPLFFLGSLALTLLISGPITCGLTYVTRNFARQEHAFVWHDFIGATKANWKQGLAASVINGLVYGILGFAAYFYVLNKDNTNFQAIFYLAIVVSIIALLIFTFMQYYIYLSIVSCKLTIKKTYQNAFRLALAGVPRNLLISIIVVPCVIVLALLAVDYQPLLFFAFPISLIFTFAFGSFFINFVAYPFFQKNVIDPYYREHPDQISDTMRTWGYLEQEEEEEEDEEETDEEVQTAPSEPIGKPDPSKS</sequence>
<keyword evidence="4" id="KW-1185">Reference proteome</keyword>
<feature type="transmembrane region" description="Helical" evidence="2">
    <location>
        <begin position="156"/>
        <end position="178"/>
    </location>
</feature>
<keyword evidence="2" id="KW-1133">Transmembrane helix</keyword>
<feature type="transmembrane region" description="Helical" evidence="2">
    <location>
        <begin position="124"/>
        <end position="144"/>
    </location>
</feature>
<feature type="region of interest" description="Disordered" evidence="1">
    <location>
        <begin position="280"/>
        <end position="318"/>
    </location>
</feature>
<feature type="transmembrane region" description="Helical" evidence="2">
    <location>
        <begin position="199"/>
        <end position="225"/>
    </location>
</feature>
<feature type="transmembrane region" description="Helical" evidence="2">
    <location>
        <begin position="231"/>
        <end position="259"/>
    </location>
</feature>
<organism evidence="3 4">
    <name type="scientific">Solibaculum intestinale</name>
    <dbReference type="NCBI Taxonomy" id="3133165"/>
    <lineage>
        <taxon>Bacteria</taxon>
        <taxon>Bacillati</taxon>
        <taxon>Bacillota</taxon>
        <taxon>Clostridia</taxon>
        <taxon>Eubacteriales</taxon>
        <taxon>Oscillospiraceae</taxon>
        <taxon>Solibaculum</taxon>
    </lineage>
</organism>
<evidence type="ECO:0000313" key="3">
    <source>
        <dbReference type="EMBL" id="MEQ2439474.1"/>
    </source>
</evidence>
<protein>
    <submittedName>
        <fullName evidence="3">DUF624 domain-containing protein</fullName>
    </submittedName>
</protein>
<comment type="caution">
    <text evidence="3">The sequence shown here is derived from an EMBL/GenBank/DDBJ whole genome shotgun (WGS) entry which is preliminary data.</text>
</comment>
<evidence type="ECO:0000313" key="4">
    <source>
        <dbReference type="Proteomes" id="UP001489509"/>
    </source>
</evidence>
<gene>
    <name evidence="3" type="ORF">WMO26_01380</name>
</gene>
<dbReference type="Proteomes" id="UP001489509">
    <property type="component" value="Unassembled WGS sequence"/>
</dbReference>